<organism evidence="1">
    <name type="scientific">anaerobic digester metagenome</name>
    <dbReference type="NCBI Taxonomy" id="1263854"/>
    <lineage>
        <taxon>unclassified sequences</taxon>
        <taxon>metagenomes</taxon>
        <taxon>ecological metagenomes</taxon>
    </lineage>
</organism>
<dbReference type="EMBL" id="CAADRM010000112">
    <property type="protein sequence ID" value="VFU15991.1"/>
    <property type="molecule type" value="Genomic_DNA"/>
</dbReference>
<name>A0A485M342_9ZZZZ</name>
<reference evidence="1" key="1">
    <citation type="submission" date="2019-03" db="EMBL/GenBank/DDBJ databases">
        <authorList>
            <person name="Hao L."/>
        </authorList>
    </citation>
    <scope>NUCLEOTIDE SEQUENCE</scope>
</reference>
<proteinExistence type="predicted"/>
<evidence type="ECO:0000313" key="1">
    <source>
        <dbReference type="EMBL" id="VFU15991.1"/>
    </source>
</evidence>
<dbReference type="AlphaFoldDB" id="A0A485M342"/>
<gene>
    <name evidence="1" type="ORF">SCFA_480006</name>
</gene>
<protein>
    <submittedName>
        <fullName evidence="1">Uncharacterized protein</fullName>
    </submittedName>
</protein>
<accession>A0A485M342</accession>
<sequence length="89" mass="10201">MEAWKFNKEGNFTTQFNNRERCFWMVWGPDFGPASKRHLSAMDARLEAQRLAEENPGHRYYVFMSDSSFEVAGKKATIFQGSGIPNGGY</sequence>